<dbReference type="InParanoid" id="A0A7M7QC33"/>
<dbReference type="Pfam" id="PF19427">
    <property type="entry name" value="Insc_C"/>
    <property type="match status" value="1"/>
</dbReference>
<feature type="region of interest" description="Disordered" evidence="1">
    <location>
        <begin position="43"/>
        <end position="69"/>
    </location>
</feature>
<dbReference type="GeneID" id="100677874"/>
<dbReference type="EnsemblMetazoa" id="XM_031927422">
    <property type="protein sequence ID" value="XP_031783282"/>
    <property type="gene ID" value="LOC100677874"/>
</dbReference>
<dbReference type="GO" id="GO:0045179">
    <property type="term" value="C:apical cortex"/>
    <property type="evidence" value="ECO:0007669"/>
    <property type="project" value="TreeGrafter"/>
</dbReference>
<sequence length="736" mass="80675">MSNFKRFQSKVFWNQMETQDAGNFAFPAPAVLPSPRRVSPVLVAPASPTCPRTDERDRLDAVPESDTSVDQENVTVIHIEMCGSPAASDEPSNEAVAVEGHLLPERSFSPTTSRGQRSQDSGFSDSGRSDSSGTSNKSPRRRRNKRRSSRRRTHPRISGLREAENAADDGPAHTSTPKQETRHGCRVKKPEMKELSRQLDFSDDRNNVEDPVLARSPSIASRETINDFLYTSEPPEDCEQLSSIPEDSYLRLPQSCSRVIPSLGLDVRAPVRCWLEEIRYDEEDEMDILFSKRLPRRKLKDEEAESRDLRLLTASAATAAKKVIDAADSFEKRYQRVFDSIGNSSSNRTERDALQKIEAEASEILLKMGSTMPRRTAQRENPKNVAMQLGRLKNSVDRAFDKRLDFYIEKVVLALEEAPSEAGSAARGALAALTALGLAGPRAGASVARCSGIRALLTSLVSAGRLSSELRSASLRALASVCCCIEAVDQFVREGGPEILSDILAADSTPESEKSEAAALVVQITAPWMDYVGLPYVEPFAHDLISALTNLAERTSCKQTLLLSTAAINHMAHSRRCIGPIIKCNSIKRLLRCVKKTSSGNVWLMEQVASLVGQVARVPQARAHLAETRASVALVCFLRMQPPGLEAESYRRLEATATEALTRLCVDPEIAKQVVAVGGSDCLPSSECSGQACVGDARRAEAASNQKFHSSKSLRVARKIAAEQIDMARMWDSSPR</sequence>
<dbReference type="InterPro" id="IPR016024">
    <property type="entry name" value="ARM-type_fold"/>
</dbReference>
<dbReference type="OrthoDB" id="5796379at2759"/>
<dbReference type="SUPFAM" id="SSF48371">
    <property type="entry name" value="ARM repeat"/>
    <property type="match status" value="1"/>
</dbReference>
<proteinExistence type="predicted"/>
<dbReference type="GO" id="GO:0045176">
    <property type="term" value="P:apical protein localization"/>
    <property type="evidence" value="ECO:0007669"/>
    <property type="project" value="TreeGrafter"/>
</dbReference>
<dbReference type="CTD" id="387755"/>
<dbReference type="Proteomes" id="UP000002358">
    <property type="component" value="Chromosome 3"/>
</dbReference>
<protein>
    <recommendedName>
        <fullName evidence="2">Protein inscuteable homologue C-terminal domain-containing protein</fullName>
    </recommendedName>
</protein>
<dbReference type="Gene3D" id="1.25.10.10">
    <property type="entry name" value="Leucine-rich Repeat Variant"/>
    <property type="match status" value="2"/>
</dbReference>
<dbReference type="GO" id="GO:0008093">
    <property type="term" value="F:cytoskeletal anchor activity"/>
    <property type="evidence" value="ECO:0007669"/>
    <property type="project" value="TreeGrafter"/>
</dbReference>
<dbReference type="SMR" id="A0A7M7QC33"/>
<dbReference type="InterPro" id="IPR039921">
    <property type="entry name" value="Inscuteable"/>
</dbReference>
<reference evidence="3" key="1">
    <citation type="submission" date="2021-01" db="UniProtKB">
        <authorList>
            <consortium name="EnsemblMetazoa"/>
        </authorList>
    </citation>
    <scope>IDENTIFICATION</scope>
</reference>
<dbReference type="GO" id="GO:0000132">
    <property type="term" value="P:establishment of mitotic spindle orientation"/>
    <property type="evidence" value="ECO:0007669"/>
    <property type="project" value="TreeGrafter"/>
</dbReference>
<keyword evidence="4" id="KW-1185">Reference proteome</keyword>
<dbReference type="InterPro" id="IPR045789">
    <property type="entry name" value="Insc_C"/>
</dbReference>
<name>A0A7M7QC33_NASVI</name>
<evidence type="ECO:0000256" key="1">
    <source>
        <dbReference type="SAM" id="MobiDB-lite"/>
    </source>
</evidence>
<feature type="compositionally biased region" description="Basic and acidic residues" evidence="1">
    <location>
        <begin position="52"/>
        <end position="61"/>
    </location>
</feature>
<dbReference type="KEGG" id="nvi:100677874"/>
<feature type="compositionally biased region" description="Basic and acidic residues" evidence="1">
    <location>
        <begin position="179"/>
        <end position="192"/>
    </location>
</feature>
<feature type="compositionally biased region" description="Low complexity" evidence="1">
    <location>
        <begin position="118"/>
        <end position="137"/>
    </location>
</feature>
<dbReference type="GO" id="GO:0009786">
    <property type="term" value="P:regulation of asymmetric cell division"/>
    <property type="evidence" value="ECO:0007669"/>
    <property type="project" value="TreeGrafter"/>
</dbReference>
<dbReference type="GO" id="GO:0008356">
    <property type="term" value="P:asymmetric cell division"/>
    <property type="evidence" value="ECO:0007669"/>
    <property type="project" value="InterPro"/>
</dbReference>
<evidence type="ECO:0000313" key="3">
    <source>
        <dbReference type="EnsemblMetazoa" id="XP_031783282"/>
    </source>
</evidence>
<evidence type="ECO:0000313" key="4">
    <source>
        <dbReference type="Proteomes" id="UP000002358"/>
    </source>
</evidence>
<dbReference type="AlphaFoldDB" id="A0A7M7QC33"/>
<dbReference type="InterPro" id="IPR011989">
    <property type="entry name" value="ARM-like"/>
</dbReference>
<dbReference type="RefSeq" id="XP_031783282.1">
    <property type="nucleotide sequence ID" value="XM_031927422.2"/>
</dbReference>
<feature type="region of interest" description="Disordered" evidence="1">
    <location>
        <begin position="104"/>
        <end position="192"/>
    </location>
</feature>
<feature type="domain" description="Protein inscuteable homologue C-terminal" evidence="2">
    <location>
        <begin position="394"/>
        <end position="677"/>
    </location>
</feature>
<evidence type="ECO:0000259" key="2">
    <source>
        <dbReference type="Pfam" id="PF19427"/>
    </source>
</evidence>
<feature type="compositionally biased region" description="Basic residues" evidence="1">
    <location>
        <begin position="138"/>
        <end position="155"/>
    </location>
</feature>
<organism evidence="3 4">
    <name type="scientific">Nasonia vitripennis</name>
    <name type="common">Parasitic wasp</name>
    <dbReference type="NCBI Taxonomy" id="7425"/>
    <lineage>
        <taxon>Eukaryota</taxon>
        <taxon>Metazoa</taxon>
        <taxon>Ecdysozoa</taxon>
        <taxon>Arthropoda</taxon>
        <taxon>Hexapoda</taxon>
        <taxon>Insecta</taxon>
        <taxon>Pterygota</taxon>
        <taxon>Neoptera</taxon>
        <taxon>Endopterygota</taxon>
        <taxon>Hymenoptera</taxon>
        <taxon>Apocrita</taxon>
        <taxon>Proctotrupomorpha</taxon>
        <taxon>Chalcidoidea</taxon>
        <taxon>Pteromalidae</taxon>
        <taxon>Pteromalinae</taxon>
        <taxon>Nasonia</taxon>
    </lineage>
</organism>
<dbReference type="PANTHER" id="PTHR21386:SF0">
    <property type="entry name" value="PROTEIN INSCUTEABLE HOMOLOG"/>
    <property type="match status" value="1"/>
</dbReference>
<dbReference type="PANTHER" id="PTHR21386">
    <property type="entry name" value="INSCUTEABLE"/>
    <property type="match status" value="1"/>
</dbReference>
<accession>A0A7M7QC33</accession>